<evidence type="ECO:0000313" key="2">
    <source>
        <dbReference type="Proteomes" id="UP000237271"/>
    </source>
</evidence>
<evidence type="ECO:0000313" key="1">
    <source>
        <dbReference type="EMBL" id="POM70771.1"/>
    </source>
</evidence>
<dbReference type="EMBL" id="NCKW01006792">
    <property type="protein sequence ID" value="POM70771.1"/>
    <property type="molecule type" value="Genomic_DNA"/>
</dbReference>
<organism evidence="1 2">
    <name type="scientific">Phytophthora palmivora</name>
    <dbReference type="NCBI Taxonomy" id="4796"/>
    <lineage>
        <taxon>Eukaryota</taxon>
        <taxon>Sar</taxon>
        <taxon>Stramenopiles</taxon>
        <taxon>Oomycota</taxon>
        <taxon>Peronosporomycetes</taxon>
        <taxon>Peronosporales</taxon>
        <taxon>Peronosporaceae</taxon>
        <taxon>Phytophthora</taxon>
    </lineage>
</organism>
<dbReference type="OrthoDB" id="116639at2759"/>
<proteinExistence type="predicted"/>
<comment type="caution">
    <text evidence="1">The sequence shown here is derived from an EMBL/GenBank/DDBJ whole genome shotgun (WGS) entry which is preliminary data.</text>
</comment>
<dbReference type="Proteomes" id="UP000237271">
    <property type="component" value="Unassembled WGS sequence"/>
</dbReference>
<reference evidence="1 2" key="1">
    <citation type="journal article" date="2017" name="Genome Biol. Evol.">
        <title>Phytophthora megakarya and P. palmivora, closely related causal agents of cacao black pod rot, underwent increases in genome sizes and gene numbers by different mechanisms.</title>
        <authorList>
            <person name="Ali S.S."/>
            <person name="Shao J."/>
            <person name="Lary D.J."/>
            <person name="Kronmiller B."/>
            <person name="Shen D."/>
            <person name="Strem M.D."/>
            <person name="Amoako-Attah I."/>
            <person name="Akrofi A.Y."/>
            <person name="Begoude B.A."/>
            <person name="Ten Hoopen G.M."/>
            <person name="Coulibaly K."/>
            <person name="Kebe B.I."/>
            <person name="Melnick R.L."/>
            <person name="Guiltinan M.J."/>
            <person name="Tyler B.M."/>
            <person name="Meinhardt L.W."/>
            <person name="Bailey B.A."/>
        </authorList>
    </citation>
    <scope>NUCLEOTIDE SEQUENCE [LARGE SCALE GENOMIC DNA]</scope>
    <source>
        <strain evidence="2">sbr112.9</strain>
    </source>
</reference>
<accession>A0A2P4XYZ2</accession>
<protein>
    <submittedName>
        <fullName evidence="1">Uncharacterized protein</fullName>
    </submittedName>
</protein>
<name>A0A2P4XYZ2_9STRA</name>
<keyword evidence="2" id="KW-1185">Reference proteome</keyword>
<sequence>MATPPRKDGRPGRGASVMSGLRSMEMAERELDADDFGYFCCLGCCFSTIVACSSADSSSISLFGSDFRFFSNWVDYFRSTREWVSTAWAEEVGRLGWPFSQAGVYRTRCAKAWSKIKTVELSETLPKDAVSPFSVAELEALMDWENPNHPWQELRRKLPRSPCLFDASGFPSGSKISIRDTALGRTVKMWRQFQGVSTDKTEKADLGLALWERRHWIQVSVVEGFLRYLECRHGRHDPLVTALIAMWKSYNKARDLRADRIRQQMVYREWSIDPEHLYNTTIAPCNPNVPLFVPRHWSRASVAASVAVDSTLDPTAVSAPWITDPSDEGSTEQVDMDADLAVTGPQAQPPHIAGSPHADIVSAGLDVLVHLATATTEIISR</sequence>
<feature type="non-terminal residue" evidence="1">
    <location>
        <position position="381"/>
    </location>
</feature>
<gene>
    <name evidence="1" type="ORF">PHPALM_12741</name>
</gene>
<dbReference type="AlphaFoldDB" id="A0A2P4XYZ2"/>